<dbReference type="Pfam" id="PF25378">
    <property type="entry name" value="PUA_NSUN2"/>
    <property type="match status" value="1"/>
</dbReference>
<evidence type="ECO:0000256" key="4">
    <source>
        <dbReference type="ARBA" id="ARBA00022555"/>
    </source>
</evidence>
<dbReference type="Pfam" id="PF01189">
    <property type="entry name" value="Methyltr_RsmB-F"/>
    <property type="match status" value="1"/>
</dbReference>
<dbReference type="InterPro" id="IPR001678">
    <property type="entry name" value="MeTrfase_RsmB-F_NOP2_dom"/>
</dbReference>
<dbReference type="GO" id="GO:0005737">
    <property type="term" value="C:cytoplasm"/>
    <property type="evidence" value="ECO:0007669"/>
    <property type="project" value="TreeGrafter"/>
</dbReference>
<dbReference type="InterPro" id="IPR018314">
    <property type="entry name" value="RsmB/NOL1/NOP2-like_CS"/>
</dbReference>
<dbReference type="GO" id="GO:0016428">
    <property type="term" value="F:tRNA (cytidine-5-)-methyltransferase activity"/>
    <property type="evidence" value="ECO:0007669"/>
    <property type="project" value="InterPro"/>
</dbReference>
<keyword evidence="7 11" id="KW-0949">S-adenosyl-L-methionine</keyword>
<comment type="subcellular location">
    <subcellularLocation>
        <location evidence="1">Nucleus</location>
    </subcellularLocation>
</comment>
<gene>
    <name evidence="14" type="ORF">PYX00_001755</name>
</gene>
<evidence type="ECO:0000256" key="1">
    <source>
        <dbReference type="ARBA" id="ARBA00004123"/>
    </source>
</evidence>
<feature type="region of interest" description="Disordered" evidence="12">
    <location>
        <begin position="423"/>
        <end position="456"/>
    </location>
</feature>
<dbReference type="InterPro" id="IPR029063">
    <property type="entry name" value="SAM-dependent_MTases_sf"/>
</dbReference>
<name>A0AAW2IFH1_9NEOP</name>
<evidence type="ECO:0000256" key="2">
    <source>
        <dbReference type="ARBA" id="ARBA00007494"/>
    </source>
</evidence>
<feature type="active site" description="Nucleophile" evidence="11">
    <location>
        <position position="307"/>
    </location>
</feature>
<dbReference type="InterPro" id="IPR057286">
    <property type="entry name" value="PUA_NSUN2"/>
</dbReference>
<evidence type="ECO:0000313" key="14">
    <source>
        <dbReference type="EMBL" id="KAL0280481.1"/>
    </source>
</evidence>
<dbReference type="SUPFAM" id="SSF53335">
    <property type="entry name" value="S-adenosyl-L-methionine-dependent methyltransferases"/>
    <property type="match status" value="1"/>
</dbReference>
<dbReference type="GO" id="GO:0000049">
    <property type="term" value="F:tRNA binding"/>
    <property type="evidence" value="ECO:0007669"/>
    <property type="project" value="UniProtKB-KW"/>
</dbReference>
<dbReference type="PANTHER" id="PTHR22808:SF1">
    <property type="entry name" value="RNA CYTOSINE-C(5)-METHYLTRANSFERASE NSUN2-RELATED"/>
    <property type="match status" value="1"/>
</dbReference>
<evidence type="ECO:0000256" key="10">
    <source>
        <dbReference type="ARBA" id="ARBA00023242"/>
    </source>
</evidence>
<keyword evidence="5 11" id="KW-0489">Methyltransferase</keyword>
<keyword evidence="8" id="KW-0819">tRNA processing</keyword>
<organism evidence="14">
    <name type="scientific">Menopon gallinae</name>
    <name type="common">poultry shaft louse</name>
    <dbReference type="NCBI Taxonomy" id="328185"/>
    <lineage>
        <taxon>Eukaryota</taxon>
        <taxon>Metazoa</taxon>
        <taxon>Ecdysozoa</taxon>
        <taxon>Arthropoda</taxon>
        <taxon>Hexapoda</taxon>
        <taxon>Insecta</taxon>
        <taxon>Pterygota</taxon>
        <taxon>Neoptera</taxon>
        <taxon>Paraneoptera</taxon>
        <taxon>Psocodea</taxon>
        <taxon>Troctomorpha</taxon>
        <taxon>Phthiraptera</taxon>
        <taxon>Amblycera</taxon>
        <taxon>Menoponidae</taxon>
        <taxon>Menopon</taxon>
    </lineage>
</organism>
<dbReference type="EC" id="2.1.1.203" evidence="3"/>
<evidence type="ECO:0000256" key="12">
    <source>
        <dbReference type="SAM" id="MobiDB-lite"/>
    </source>
</evidence>
<dbReference type="GO" id="GO:0030488">
    <property type="term" value="P:tRNA methylation"/>
    <property type="evidence" value="ECO:0007669"/>
    <property type="project" value="TreeGrafter"/>
</dbReference>
<protein>
    <recommendedName>
        <fullName evidence="3">tRNA (cytosine(34)-C(5))-methyltransferase</fullName>
        <ecNumber evidence="3">2.1.1.203</ecNumber>
    </recommendedName>
</protein>
<comment type="similarity">
    <text evidence="2 11">Belongs to the class I-like SAM-binding methyltransferase superfamily. RsmB/NOP family.</text>
</comment>
<evidence type="ECO:0000256" key="9">
    <source>
        <dbReference type="ARBA" id="ARBA00022884"/>
    </source>
</evidence>
<reference evidence="14" key="1">
    <citation type="journal article" date="2024" name="Gigascience">
        <title>Chromosome-level genome of the poultry shaft louse Menopon gallinae provides insight into the host-switching and adaptive evolution of parasitic lice.</title>
        <authorList>
            <person name="Xu Y."/>
            <person name="Ma L."/>
            <person name="Liu S."/>
            <person name="Liang Y."/>
            <person name="Liu Q."/>
            <person name="He Z."/>
            <person name="Tian L."/>
            <person name="Duan Y."/>
            <person name="Cai W."/>
            <person name="Li H."/>
            <person name="Song F."/>
        </authorList>
    </citation>
    <scope>NUCLEOTIDE SEQUENCE</scope>
    <source>
        <strain evidence="14">Cailab_2023a</strain>
    </source>
</reference>
<keyword evidence="4" id="KW-0820">tRNA-binding</keyword>
<evidence type="ECO:0000256" key="8">
    <source>
        <dbReference type="ARBA" id="ARBA00022694"/>
    </source>
</evidence>
<dbReference type="InterPro" id="IPR023270">
    <property type="entry name" value="RCMT_NCL1"/>
</dbReference>
<proteinExistence type="inferred from homology"/>
<dbReference type="AlphaFoldDB" id="A0AAW2IFH1"/>
<feature type="domain" description="SAM-dependent MTase RsmB/NOP-type" evidence="13">
    <location>
        <begin position="52"/>
        <end position="415"/>
    </location>
</feature>
<feature type="binding site" evidence="11">
    <location>
        <position position="227"/>
    </location>
    <ligand>
        <name>S-adenosyl-L-methionine</name>
        <dbReference type="ChEBI" id="CHEBI:59789"/>
    </ligand>
</feature>
<dbReference type="PRINTS" id="PR02008">
    <property type="entry name" value="RCMTFAMILY"/>
</dbReference>
<feature type="compositionally biased region" description="Basic and acidic residues" evidence="12">
    <location>
        <begin position="708"/>
        <end position="724"/>
    </location>
</feature>
<dbReference type="PROSITE" id="PS51686">
    <property type="entry name" value="SAM_MT_RSMB_NOP"/>
    <property type="match status" value="1"/>
</dbReference>
<dbReference type="PANTHER" id="PTHR22808">
    <property type="entry name" value="NCL1 YEAST -RELATED NOL1/NOP2/FMU SUN DOMAIN-CONTAINING"/>
    <property type="match status" value="1"/>
</dbReference>
<dbReference type="PROSITE" id="PS01153">
    <property type="entry name" value="NOL1_NOP2_SUN"/>
    <property type="match status" value="1"/>
</dbReference>
<evidence type="ECO:0000256" key="6">
    <source>
        <dbReference type="ARBA" id="ARBA00022679"/>
    </source>
</evidence>
<dbReference type="Gene3D" id="3.40.50.150">
    <property type="entry name" value="Vaccinia Virus protein VP39"/>
    <property type="match status" value="1"/>
</dbReference>
<dbReference type="PRINTS" id="PR02011">
    <property type="entry name" value="RCMTNCL1"/>
</dbReference>
<evidence type="ECO:0000256" key="7">
    <source>
        <dbReference type="ARBA" id="ARBA00022691"/>
    </source>
</evidence>
<dbReference type="InterPro" id="IPR023267">
    <property type="entry name" value="RCMT"/>
</dbReference>
<evidence type="ECO:0000256" key="5">
    <source>
        <dbReference type="ARBA" id="ARBA00022603"/>
    </source>
</evidence>
<dbReference type="InterPro" id="IPR057285">
    <property type="entry name" value="Pre-PUA_NSUN2"/>
</dbReference>
<evidence type="ECO:0000256" key="3">
    <source>
        <dbReference type="ARBA" id="ARBA00012629"/>
    </source>
</evidence>
<keyword evidence="6 11" id="KW-0808">Transferase</keyword>
<accession>A0AAW2IFH1</accession>
<evidence type="ECO:0000256" key="11">
    <source>
        <dbReference type="PROSITE-ProRule" id="PRU01023"/>
    </source>
</evidence>
<keyword evidence="10" id="KW-0539">Nucleus</keyword>
<evidence type="ECO:0000259" key="13">
    <source>
        <dbReference type="PROSITE" id="PS51686"/>
    </source>
</evidence>
<keyword evidence="9 11" id="KW-0694">RNA-binding</keyword>
<feature type="binding site" evidence="11">
    <location>
        <position position="254"/>
    </location>
    <ligand>
        <name>S-adenosyl-L-methionine</name>
        <dbReference type="ChEBI" id="CHEBI:59789"/>
    </ligand>
</feature>
<sequence>MKRNKKHSKKKTERSYSERGRTNYEFIVPESANFDAYYKIQNICPPEEWDAFKKCLQNHLPTTFRITDSKFEAKALRDLIQGQYFKNILNAKKEEGSPNPEPVPLPWYPDNLAWQIQLTRTDIRKSEELMKLHKFLISETESGNISRQEAVSMIPPLALDVKPHHTVLDMCAAPGSKTAQLIEYLHKGNRIPEGMIVANDVSNSRCYMLVHQAMRLSSANILFTNHDASRMPNFMVTSKDGGEEILKFDRILCDVPCSGDGTLRKNADIWPKWTASSGIHIHNVQFRIAKRGCEMLKVGGRLVYSTCSFNPVENEAVVMRLLTEAKNSLKLVDLSSSFPGLKYQKGMKTWTPMWKEMVPYKKFEDVPEKYHSFFRPYMFPPSEEVASGYNIDRCIRILPHHQDTGGFFVAALEKVDNLPWESSKQANNTTAAEADAEDSPSEAVEPAKEPAKKRQRFSGYREDPFVFFTEDEPVWQKIRDYFDLSSDLPVNCLLTRCKEGKKKNIYLTSPKVREIIMKNADRIKIINSGVKTFARCDNKETICPFRIAQEGLYSIFPYVGQKRIVRVTKQDLLLMLSVHNTEKALEIAKLDPKTQEKMKSVGQGSCIIIYDEEPVTESSLHLELVCWIGVVSARPYLHKNEIIHYLRLLGGDTSMFEKLENNRDQDEDGKTESDVTSMECDAVATQKVHTWGLCRHGSVSWKTPSQEPENRRNVTQHIEIEPSK</sequence>
<comment type="caution">
    <text evidence="14">The sequence shown here is derived from an EMBL/GenBank/DDBJ whole genome shotgun (WGS) entry which is preliminary data.</text>
</comment>
<feature type="binding site" evidence="11">
    <location>
        <begin position="171"/>
        <end position="177"/>
    </location>
    <ligand>
        <name>S-adenosyl-L-methionine</name>
        <dbReference type="ChEBI" id="CHEBI:59789"/>
    </ligand>
</feature>
<feature type="region of interest" description="Disordered" evidence="12">
    <location>
        <begin position="700"/>
        <end position="724"/>
    </location>
</feature>
<dbReference type="EMBL" id="JARGDH010000001">
    <property type="protein sequence ID" value="KAL0280481.1"/>
    <property type="molecule type" value="Genomic_DNA"/>
</dbReference>
<feature type="binding site" evidence="11">
    <location>
        <position position="200"/>
    </location>
    <ligand>
        <name>S-adenosyl-L-methionine</name>
        <dbReference type="ChEBI" id="CHEBI:59789"/>
    </ligand>
</feature>
<dbReference type="InterPro" id="IPR049560">
    <property type="entry name" value="MeTrfase_RsmB-F_NOP2_cat"/>
</dbReference>
<dbReference type="Pfam" id="PF25376">
    <property type="entry name" value="Pre-PUA_NSUN2"/>
    <property type="match status" value="1"/>
</dbReference>
<dbReference type="GO" id="GO:0005634">
    <property type="term" value="C:nucleus"/>
    <property type="evidence" value="ECO:0007669"/>
    <property type="project" value="UniProtKB-SubCell"/>
</dbReference>